<evidence type="ECO:0000313" key="2">
    <source>
        <dbReference type="EMBL" id="KAG8536023.1"/>
    </source>
</evidence>
<organism evidence="2 3">
    <name type="scientific">Engystomops pustulosus</name>
    <name type="common">Tungara frog</name>
    <name type="synonym">Physalaemus pustulosus</name>
    <dbReference type="NCBI Taxonomy" id="76066"/>
    <lineage>
        <taxon>Eukaryota</taxon>
        <taxon>Metazoa</taxon>
        <taxon>Chordata</taxon>
        <taxon>Craniata</taxon>
        <taxon>Vertebrata</taxon>
        <taxon>Euteleostomi</taxon>
        <taxon>Amphibia</taxon>
        <taxon>Batrachia</taxon>
        <taxon>Anura</taxon>
        <taxon>Neobatrachia</taxon>
        <taxon>Hyloidea</taxon>
        <taxon>Leptodactylidae</taxon>
        <taxon>Leiuperinae</taxon>
        <taxon>Engystomops</taxon>
    </lineage>
</organism>
<dbReference type="GO" id="GO:0030490">
    <property type="term" value="P:maturation of SSU-rRNA"/>
    <property type="evidence" value="ECO:0007669"/>
    <property type="project" value="InterPro"/>
</dbReference>
<dbReference type="AlphaFoldDB" id="A0AAV6YQG2"/>
<evidence type="ECO:0000313" key="3">
    <source>
        <dbReference type="Proteomes" id="UP000824782"/>
    </source>
</evidence>
<dbReference type="Proteomes" id="UP000824782">
    <property type="component" value="Unassembled WGS sequence"/>
</dbReference>
<evidence type="ECO:0000259" key="1">
    <source>
        <dbReference type="Pfam" id="PF20998"/>
    </source>
</evidence>
<dbReference type="EMBL" id="WNYA01051690">
    <property type="protein sequence ID" value="KAG8536023.1"/>
    <property type="molecule type" value="Genomic_DNA"/>
</dbReference>
<accession>A0AAV6YQG2</accession>
<dbReference type="PANTHER" id="PTHR15633:SF2">
    <property type="entry name" value="NUCLEOLAR PROTEIN 11"/>
    <property type="match status" value="1"/>
</dbReference>
<dbReference type="GO" id="GO:0003723">
    <property type="term" value="F:RNA binding"/>
    <property type="evidence" value="ECO:0007669"/>
    <property type="project" value="TreeGrafter"/>
</dbReference>
<dbReference type="Pfam" id="PF20998">
    <property type="entry name" value="Nol11_C"/>
    <property type="match status" value="1"/>
</dbReference>
<dbReference type="InterPro" id="IPR048897">
    <property type="entry name" value="Nol11_C"/>
</dbReference>
<dbReference type="GO" id="GO:0005730">
    <property type="term" value="C:nucleolus"/>
    <property type="evidence" value="ECO:0007669"/>
    <property type="project" value="TreeGrafter"/>
</dbReference>
<reference evidence="2" key="1">
    <citation type="thesis" date="2020" institute="ProQuest LLC" country="789 East Eisenhower Parkway, Ann Arbor, MI, USA">
        <title>Comparative Genomics and Chromosome Evolution.</title>
        <authorList>
            <person name="Mudd A.B."/>
        </authorList>
    </citation>
    <scope>NUCLEOTIDE SEQUENCE</scope>
    <source>
        <strain evidence="2">237g6f4</strain>
        <tissue evidence="2">Blood</tissue>
    </source>
</reference>
<feature type="non-terminal residue" evidence="2">
    <location>
        <position position="1"/>
    </location>
</feature>
<sequence>PKAKKPGSSREEPSYLPILSDVQTSTESRIPSLVKLLLKTTKQMHLQIAISSFTSRLAARCSSDPSFYPQSSVIRLLETGMLSYSLCPELMGLCLEKQDVQALCLCLEHFVDIPESVLCSCLKLFLR</sequence>
<dbReference type="PANTHER" id="PTHR15633">
    <property type="entry name" value="NUCLEOLAR PROTEIN 11"/>
    <property type="match status" value="1"/>
</dbReference>
<proteinExistence type="predicted"/>
<dbReference type="InterPro" id="IPR042859">
    <property type="entry name" value="NOL11"/>
</dbReference>
<name>A0AAV6YQG2_ENGPU</name>
<protein>
    <recommendedName>
        <fullName evidence="1">Nucleolar protein 11 C-terminal domain-containing protein</fullName>
    </recommendedName>
</protein>
<feature type="domain" description="Nucleolar protein 11 C-terminal" evidence="1">
    <location>
        <begin position="66"/>
        <end position="126"/>
    </location>
</feature>
<gene>
    <name evidence="2" type="ORF">GDO81_027257</name>
</gene>
<keyword evidence="3" id="KW-1185">Reference proteome</keyword>
<comment type="caution">
    <text evidence="2">The sequence shown here is derived from an EMBL/GenBank/DDBJ whole genome shotgun (WGS) entry which is preliminary data.</text>
</comment>